<proteinExistence type="predicted"/>
<name>A0ACC2W7K7_9TREE</name>
<reference evidence="1" key="1">
    <citation type="submission" date="2023-04" db="EMBL/GenBank/DDBJ databases">
        <title>Draft Genome sequencing of Naganishia species isolated from polar environments using Oxford Nanopore Technology.</title>
        <authorList>
            <person name="Leo P."/>
            <person name="Venkateswaran K."/>
        </authorList>
    </citation>
    <scope>NUCLEOTIDE SEQUENCE</scope>
    <source>
        <strain evidence="1">MNA-CCFEE 5261</strain>
    </source>
</reference>
<organism evidence="1 2">
    <name type="scientific">Naganishia cerealis</name>
    <dbReference type="NCBI Taxonomy" id="610337"/>
    <lineage>
        <taxon>Eukaryota</taxon>
        <taxon>Fungi</taxon>
        <taxon>Dikarya</taxon>
        <taxon>Basidiomycota</taxon>
        <taxon>Agaricomycotina</taxon>
        <taxon>Tremellomycetes</taxon>
        <taxon>Filobasidiales</taxon>
        <taxon>Filobasidiaceae</taxon>
        <taxon>Naganishia</taxon>
    </lineage>
</organism>
<evidence type="ECO:0000313" key="1">
    <source>
        <dbReference type="EMBL" id="KAJ9107194.1"/>
    </source>
</evidence>
<keyword evidence="2" id="KW-1185">Reference proteome</keyword>
<accession>A0ACC2W7K7</accession>
<sequence>MKGLQMNRWAIDSLKDESFFIKHAPNISKADLSALKTLGDRWTRHMESGVFQLSIPANTPLGFPGLADFWTTQYSYQFLAEEAPELLQELKKSELVIFKGDLNYRKYVLVPKPLRSRFYA</sequence>
<protein>
    <submittedName>
        <fullName evidence="1">Uncharacterized protein</fullName>
    </submittedName>
</protein>
<evidence type="ECO:0000313" key="2">
    <source>
        <dbReference type="Proteomes" id="UP001241377"/>
    </source>
</evidence>
<dbReference type="EMBL" id="JASBWR010000025">
    <property type="protein sequence ID" value="KAJ9107194.1"/>
    <property type="molecule type" value="Genomic_DNA"/>
</dbReference>
<gene>
    <name evidence="1" type="ORF">QFC19_002854</name>
</gene>
<dbReference type="Proteomes" id="UP001241377">
    <property type="component" value="Unassembled WGS sequence"/>
</dbReference>
<comment type="caution">
    <text evidence="1">The sequence shown here is derived from an EMBL/GenBank/DDBJ whole genome shotgun (WGS) entry which is preliminary data.</text>
</comment>